<dbReference type="Proteomes" id="UP000616839">
    <property type="component" value="Unassembled WGS sequence"/>
</dbReference>
<dbReference type="AlphaFoldDB" id="A0A927Q0D5"/>
<evidence type="ECO:0000256" key="1">
    <source>
        <dbReference type="SAM" id="MobiDB-lite"/>
    </source>
</evidence>
<feature type="region of interest" description="Disordered" evidence="1">
    <location>
        <begin position="1"/>
        <end position="23"/>
    </location>
</feature>
<organism evidence="2 3">
    <name type="scientific">Nocardioides donggukensis</name>
    <dbReference type="NCBI Taxonomy" id="2774019"/>
    <lineage>
        <taxon>Bacteria</taxon>
        <taxon>Bacillati</taxon>
        <taxon>Actinomycetota</taxon>
        <taxon>Actinomycetes</taxon>
        <taxon>Propionibacteriales</taxon>
        <taxon>Nocardioidaceae</taxon>
        <taxon>Nocardioides</taxon>
    </lineage>
</organism>
<evidence type="ECO:0000313" key="3">
    <source>
        <dbReference type="Proteomes" id="UP000616839"/>
    </source>
</evidence>
<sequence length="336" mass="37631">MVWPVRVDPSGRTGPTKSVARRSHWRRTSQGFYVPSTVDPTRPEQRIVEAAVVLPGYGGVTGWAALRWLGGGWFTGLNGAGQPRDVTLATGFSSIVAQPGIAISQERLSPHELDTERGLRLTVPVRAACFEMRRAHDVYGAVVALDMAAYNDLVSIREMSDYVEQHPGWTGIAQCREAITLADENSWSPQESLMRLIWVREAGLPTPVSNVPLFDADGRHLGTPDLLDPHAGVVAEYDGGLHLEGAQRARDIRRDERYRRLGLEVFTMVAGDSHDRTETAHRMRSAYSLARSLPDRRRSWTITPPAWWRPTTTVAERRALGDADRQRFLRLRLRPR</sequence>
<protein>
    <recommendedName>
        <fullName evidence="4">DUF559 domain-containing protein</fullName>
    </recommendedName>
</protein>
<dbReference type="RefSeq" id="WP_192139839.1">
    <property type="nucleotide sequence ID" value="NZ_JACYXZ010000001.1"/>
</dbReference>
<gene>
    <name evidence="2" type="ORF">IE331_01600</name>
</gene>
<keyword evidence="3" id="KW-1185">Reference proteome</keyword>
<dbReference type="EMBL" id="JACYXZ010000001">
    <property type="protein sequence ID" value="MBD8868304.1"/>
    <property type="molecule type" value="Genomic_DNA"/>
</dbReference>
<reference evidence="2" key="1">
    <citation type="submission" date="2020-09" db="EMBL/GenBank/DDBJ databases">
        <title>Nocardioides sp. strain MJB4 16S ribosomal RNA gene Genome sequencing and assembly.</title>
        <authorList>
            <person name="Kim I."/>
        </authorList>
    </citation>
    <scope>NUCLEOTIDE SEQUENCE</scope>
    <source>
        <strain evidence="2">MJB4</strain>
    </source>
</reference>
<accession>A0A927Q0D5</accession>
<evidence type="ECO:0008006" key="4">
    <source>
        <dbReference type="Google" id="ProtNLM"/>
    </source>
</evidence>
<name>A0A927Q0D5_9ACTN</name>
<evidence type="ECO:0000313" key="2">
    <source>
        <dbReference type="EMBL" id="MBD8868304.1"/>
    </source>
</evidence>
<proteinExistence type="predicted"/>
<comment type="caution">
    <text evidence="2">The sequence shown here is derived from an EMBL/GenBank/DDBJ whole genome shotgun (WGS) entry which is preliminary data.</text>
</comment>